<proteinExistence type="predicted"/>
<gene>
    <name evidence="3" type="ORF">SAMEA2297795_02368</name>
    <name evidence="2" type="ORF">SAMEA2297796_02172</name>
</gene>
<evidence type="ECO:0000256" key="1">
    <source>
        <dbReference type="SAM" id="Phobius"/>
    </source>
</evidence>
<dbReference type="Proteomes" id="UP000095412">
    <property type="component" value="Unassembled WGS sequence"/>
</dbReference>
<dbReference type="RefSeq" id="WP_069996327.1">
    <property type="nucleotide sequence ID" value="NZ_FMPG01000014.1"/>
</dbReference>
<name>A0A1D4QPM8_9STAP</name>
<protein>
    <submittedName>
        <fullName evidence="3">Membrane protein</fullName>
    </submittedName>
</protein>
<keyword evidence="1" id="KW-0472">Membrane</keyword>
<keyword evidence="1" id="KW-1133">Transmembrane helix</keyword>
<dbReference type="Proteomes" id="UP000095768">
    <property type="component" value="Unassembled WGS sequence"/>
</dbReference>
<evidence type="ECO:0000313" key="3">
    <source>
        <dbReference type="EMBL" id="SCT37166.1"/>
    </source>
</evidence>
<dbReference type="OrthoDB" id="327939at2"/>
<reference evidence="3 5" key="1">
    <citation type="submission" date="2016-09" db="EMBL/GenBank/DDBJ databases">
        <authorList>
            <consortium name="Pathogen Informatics"/>
        </authorList>
    </citation>
    <scope>NUCLEOTIDE SEQUENCE [LARGE SCALE GENOMIC DNA]</scope>
    <source>
        <strain evidence="3 5">82B</strain>
    </source>
</reference>
<evidence type="ECO:0000313" key="5">
    <source>
        <dbReference type="Proteomes" id="UP000095768"/>
    </source>
</evidence>
<dbReference type="AlphaFoldDB" id="A0A1D4QPM8"/>
<dbReference type="EMBL" id="FMPG01000014">
    <property type="protein sequence ID" value="SCT37166.1"/>
    <property type="molecule type" value="Genomic_DNA"/>
</dbReference>
<accession>A0A1D4QPM8</accession>
<reference evidence="2 4" key="2">
    <citation type="submission" date="2016-09" db="EMBL/GenBank/DDBJ databases">
        <authorList>
            <consortium name="Pathogen Informatics"/>
            <person name="Sun Q."/>
            <person name="Inoue M."/>
        </authorList>
    </citation>
    <scope>NUCLEOTIDE SEQUENCE [LARGE SCALE GENOMIC DNA]</scope>
    <source>
        <strain evidence="2 4">82C</strain>
    </source>
</reference>
<feature type="transmembrane region" description="Helical" evidence="1">
    <location>
        <begin position="63"/>
        <end position="82"/>
    </location>
</feature>
<dbReference type="PANTHER" id="PTHR36974:SF1">
    <property type="entry name" value="DOXX FAMILY MEMBRANE PROTEIN"/>
    <property type="match status" value="1"/>
</dbReference>
<evidence type="ECO:0000313" key="4">
    <source>
        <dbReference type="Proteomes" id="UP000095412"/>
    </source>
</evidence>
<evidence type="ECO:0000313" key="2">
    <source>
        <dbReference type="EMBL" id="SCT32269.1"/>
    </source>
</evidence>
<sequence>MICLRLLFGIVFGGAGILHFTHERNFRSIVPAYLPFRTAAVLVSGVIEMLFGLLLLIKQPTNFLKYSIIVFLWAVLPANIYMARKQLPLAGHHLPKWVLYTRIPLQFLMIKLIKKL</sequence>
<dbReference type="PANTHER" id="PTHR36974">
    <property type="entry name" value="MEMBRANE PROTEIN-RELATED"/>
    <property type="match status" value="1"/>
</dbReference>
<feature type="transmembrane region" description="Helical" evidence="1">
    <location>
        <begin position="34"/>
        <end position="57"/>
    </location>
</feature>
<keyword evidence="4" id="KW-1185">Reference proteome</keyword>
<keyword evidence="1" id="KW-0812">Transmembrane</keyword>
<organism evidence="3 5">
    <name type="scientific">Staphylococcus caeli</name>
    <dbReference type="NCBI Taxonomy" id="2201815"/>
    <lineage>
        <taxon>Bacteria</taxon>
        <taxon>Bacillati</taxon>
        <taxon>Bacillota</taxon>
        <taxon>Bacilli</taxon>
        <taxon>Bacillales</taxon>
        <taxon>Staphylococcaceae</taxon>
        <taxon>Staphylococcus</taxon>
    </lineage>
</organism>
<feature type="transmembrane region" description="Helical" evidence="1">
    <location>
        <begin position="6"/>
        <end position="22"/>
    </location>
</feature>
<dbReference type="EMBL" id="FMPI01000019">
    <property type="protein sequence ID" value="SCT32269.1"/>
    <property type="molecule type" value="Genomic_DNA"/>
</dbReference>